<evidence type="ECO:0000256" key="1">
    <source>
        <dbReference type="SAM" id="Phobius"/>
    </source>
</evidence>
<keyword evidence="1" id="KW-0812">Transmembrane</keyword>
<sequence>MKPTPAICFAADVKKSRQMEKGRLLSILNEYQLFISSLYFSIAWTSHFAYFYLSLSH</sequence>
<gene>
    <name evidence="2" type="ORF">HNR78_002239</name>
</gene>
<dbReference type="Proteomes" id="UP000613002">
    <property type="component" value="Unassembled WGS sequence"/>
</dbReference>
<keyword evidence="3" id="KW-1185">Reference proteome</keyword>
<organism evidence="2 3">
    <name type="scientific">Parageobacillus toebii NBRC 107807</name>
    <dbReference type="NCBI Taxonomy" id="1223503"/>
    <lineage>
        <taxon>Bacteria</taxon>
        <taxon>Bacillati</taxon>
        <taxon>Bacillota</taxon>
        <taxon>Bacilli</taxon>
        <taxon>Bacillales</taxon>
        <taxon>Anoxybacillaceae</taxon>
        <taxon>Parageobacillus</taxon>
    </lineage>
</organism>
<accession>A0AA89NKM6</accession>
<evidence type="ECO:0000313" key="2">
    <source>
        <dbReference type="EMBL" id="MBB3869346.1"/>
    </source>
</evidence>
<name>A0AA89NKM6_9BACL</name>
<proteinExistence type="predicted"/>
<dbReference type="AlphaFoldDB" id="A0AA89NKM6"/>
<protein>
    <submittedName>
        <fullName evidence="2">Uncharacterized protein</fullName>
    </submittedName>
</protein>
<feature type="transmembrane region" description="Helical" evidence="1">
    <location>
        <begin position="31"/>
        <end position="53"/>
    </location>
</feature>
<keyword evidence="1" id="KW-0472">Membrane</keyword>
<comment type="caution">
    <text evidence="2">The sequence shown here is derived from an EMBL/GenBank/DDBJ whole genome shotgun (WGS) entry which is preliminary data.</text>
</comment>
<evidence type="ECO:0000313" key="3">
    <source>
        <dbReference type="Proteomes" id="UP000613002"/>
    </source>
</evidence>
<dbReference type="EMBL" id="JACICZ010000008">
    <property type="protein sequence ID" value="MBB3869346.1"/>
    <property type="molecule type" value="Genomic_DNA"/>
</dbReference>
<reference evidence="2 3" key="1">
    <citation type="submission" date="2020-08" db="EMBL/GenBank/DDBJ databases">
        <title>Genomic Encyclopedia of Type Strains, Phase IV (KMG-IV): sequencing the most valuable type-strain genomes for metagenomic binning, comparative biology and taxonomic classification.</title>
        <authorList>
            <person name="Goeker M."/>
        </authorList>
    </citation>
    <scope>NUCLEOTIDE SEQUENCE [LARGE SCALE GENOMIC DNA]</scope>
    <source>
        <strain evidence="2 3">DSM 14590</strain>
    </source>
</reference>
<keyword evidence="1" id="KW-1133">Transmembrane helix</keyword>